<evidence type="ECO:0000256" key="7">
    <source>
        <dbReference type="ARBA" id="ARBA00040390"/>
    </source>
</evidence>
<feature type="repeat" description="WD" evidence="8">
    <location>
        <begin position="24"/>
        <end position="65"/>
    </location>
</feature>
<dbReference type="Proteomes" id="UP000271098">
    <property type="component" value="Unassembled WGS sequence"/>
</dbReference>
<evidence type="ECO:0000256" key="6">
    <source>
        <dbReference type="ARBA" id="ARBA00038394"/>
    </source>
</evidence>
<dbReference type="PANTHER" id="PTHR19877">
    <property type="entry name" value="EUKARYOTIC TRANSLATION INITIATION FACTOR 3 SUBUNIT I"/>
    <property type="match status" value="1"/>
</dbReference>
<dbReference type="InterPro" id="IPR027525">
    <property type="entry name" value="eIF3i"/>
</dbReference>
<dbReference type="GO" id="GO:0003743">
    <property type="term" value="F:translation initiation factor activity"/>
    <property type="evidence" value="ECO:0007669"/>
    <property type="project" value="UniProtKB-KW"/>
</dbReference>
<comment type="similarity">
    <text evidence="6">Belongs to the WD repeat STRAP family.</text>
</comment>
<evidence type="ECO:0000256" key="5">
    <source>
        <dbReference type="ARBA" id="ARBA00022917"/>
    </source>
</evidence>
<evidence type="ECO:0000313" key="10">
    <source>
        <dbReference type="Proteomes" id="UP000271098"/>
    </source>
</evidence>
<evidence type="ECO:0000256" key="8">
    <source>
        <dbReference type="PROSITE-ProRule" id="PRU00221"/>
    </source>
</evidence>
<keyword evidence="3 8" id="KW-0853">WD repeat</keyword>
<evidence type="ECO:0000256" key="4">
    <source>
        <dbReference type="ARBA" id="ARBA00022737"/>
    </source>
</evidence>
<dbReference type="Gene3D" id="2.130.10.10">
    <property type="entry name" value="YVTN repeat-like/Quinoprotein amine dehydrogenase"/>
    <property type="match status" value="1"/>
</dbReference>
<accession>A0A3P7MSW0</accession>
<dbReference type="EMBL" id="UYRT01083086">
    <property type="protein sequence ID" value="VDN26943.1"/>
    <property type="molecule type" value="Genomic_DNA"/>
</dbReference>
<organism evidence="9 10">
    <name type="scientific">Gongylonema pulchrum</name>
    <dbReference type="NCBI Taxonomy" id="637853"/>
    <lineage>
        <taxon>Eukaryota</taxon>
        <taxon>Metazoa</taxon>
        <taxon>Ecdysozoa</taxon>
        <taxon>Nematoda</taxon>
        <taxon>Chromadorea</taxon>
        <taxon>Rhabditida</taxon>
        <taxon>Spirurina</taxon>
        <taxon>Spiruromorpha</taxon>
        <taxon>Spiruroidea</taxon>
        <taxon>Gongylonematidae</taxon>
        <taxon>Gongylonema</taxon>
    </lineage>
</organism>
<gene>
    <name evidence="9" type="ORF">GPUH_LOCUS15927</name>
</gene>
<keyword evidence="4" id="KW-0677">Repeat</keyword>
<dbReference type="GO" id="GO:0002183">
    <property type="term" value="P:cytoplasmic translational initiation"/>
    <property type="evidence" value="ECO:0007669"/>
    <property type="project" value="TreeGrafter"/>
</dbReference>
<protein>
    <recommendedName>
        <fullName evidence="7">Serine-threonine kinase receptor-associated protein</fullName>
    </recommendedName>
</protein>
<dbReference type="GO" id="GO:0003723">
    <property type="term" value="F:RNA binding"/>
    <property type="evidence" value="ECO:0007669"/>
    <property type="project" value="TreeGrafter"/>
</dbReference>
<reference evidence="9 10" key="1">
    <citation type="submission" date="2018-11" db="EMBL/GenBank/DDBJ databases">
        <authorList>
            <consortium name="Pathogen Informatics"/>
        </authorList>
    </citation>
    <scope>NUCLEOTIDE SEQUENCE [LARGE SCALE GENOMIC DNA]</scope>
</reference>
<dbReference type="InterPro" id="IPR036322">
    <property type="entry name" value="WD40_repeat_dom_sf"/>
</dbReference>
<evidence type="ECO:0000256" key="2">
    <source>
        <dbReference type="ARBA" id="ARBA00022540"/>
    </source>
</evidence>
<feature type="repeat" description="WD" evidence="8">
    <location>
        <begin position="261"/>
        <end position="291"/>
    </location>
</feature>
<name>A0A3P7MSW0_9BILA</name>
<keyword evidence="10" id="KW-1185">Reference proteome</keyword>
<dbReference type="Pfam" id="PF24805">
    <property type="entry name" value="EIF3I"/>
    <property type="match status" value="1"/>
</dbReference>
<evidence type="ECO:0000256" key="1">
    <source>
        <dbReference type="ARBA" id="ARBA00022490"/>
    </source>
</evidence>
<dbReference type="InterPro" id="IPR015943">
    <property type="entry name" value="WD40/YVTN_repeat-like_dom_sf"/>
</dbReference>
<dbReference type="PANTHER" id="PTHR19877:SF1">
    <property type="entry name" value="EUKARYOTIC TRANSLATION INITIATION FACTOR 3 SUBUNIT I"/>
    <property type="match status" value="1"/>
</dbReference>
<feature type="repeat" description="WD" evidence="8">
    <location>
        <begin position="164"/>
        <end position="205"/>
    </location>
</feature>
<keyword evidence="5" id="KW-0648">Protein biosynthesis</keyword>
<dbReference type="PROSITE" id="PS50082">
    <property type="entry name" value="WD_REPEATS_2"/>
    <property type="match status" value="3"/>
</dbReference>
<dbReference type="InterPro" id="IPR001680">
    <property type="entry name" value="WD40_rpt"/>
</dbReference>
<sequence length="305" mass="33873">MFSAGKDKSACVWYIENGERIGTYDGHGGVIWDIDVSWDTTRLCSASGDVYVKLWDSETGVAITSIATPTSARSISLSYSANLVAFTTIKMTQNMASLCVYDIRDAQQLKGEQPLFRKSLQTQAFSCVWTHLDDTLCIGNEKGNLHQYDIRKGVGSDDVVNFNDEAHKFQINDMQMSADESFLITASKDKTARLFDARTLDCLKTYKAERPVNSAAISPIRDHVILGGGEEAMKVTQTTAASGHFEAKLYHLVFEEEFARFKGHFGPINTLAFHPSGNSVVSGGEDGYVRIQEFDADYMKFDYDL</sequence>
<dbReference type="SUPFAM" id="SSF50978">
    <property type="entry name" value="WD40 repeat-like"/>
    <property type="match status" value="1"/>
</dbReference>
<proteinExistence type="inferred from homology"/>
<dbReference type="AlphaFoldDB" id="A0A3P7MSW0"/>
<keyword evidence="2" id="KW-0396">Initiation factor</keyword>
<dbReference type="PROSITE" id="PS50294">
    <property type="entry name" value="WD_REPEATS_REGION"/>
    <property type="match status" value="2"/>
</dbReference>
<dbReference type="SMART" id="SM00320">
    <property type="entry name" value="WD40"/>
    <property type="match status" value="4"/>
</dbReference>
<evidence type="ECO:0000313" key="9">
    <source>
        <dbReference type="EMBL" id="VDN26943.1"/>
    </source>
</evidence>
<dbReference type="OrthoDB" id="24966at2759"/>
<dbReference type="GO" id="GO:0071541">
    <property type="term" value="C:eukaryotic translation initiation factor 3 complex, eIF3m"/>
    <property type="evidence" value="ECO:0007669"/>
    <property type="project" value="TreeGrafter"/>
</dbReference>
<evidence type="ECO:0000256" key="3">
    <source>
        <dbReference type="ARBA" id="ARBA00022574"/>
    </source>
</evidence>
<keyword evidence="1" id="KW-0963">Cytoplasm</keyword>
<dbReference type="InterPro" id="IPR019775">
    <property type="entry name" value="WD40_repeat_CS"/>
</dbReference>
<dbReference type="PROSITE" id="PS00678">
    <property type="entry name" value="WD_REPEATS_1"/>
    <property type="match status" value="1"/>
</dbReference>